<dbReference type="Proteomes" id="UP000054289">
    <property type="component" value="Unassembled WGS sequence"/>
</dbReference>
<dbReference type="AlphaFoldDB" id="A0A0L7KJI0"/>
<name>A0A0L7KJI0_PLAFX</name>
<proteinExistence type="predicted"/>
<sequence length="36" mass="4293">MDAIIIIIMIVRLPNCMFRKMIVTMLRNYVVIKIIL</sequence>
<dbReference type="EMBL" id="CH672204">
    <property type="protein sequence ID" value="KOB63492.1"/>
    <property type="molecule type" value="Genomic_DNA"/>
</dbReference>
<gene>
    <name evidence="1" type="ORF">PFHG_05259</name>
</gene>
<dbReference type="KEGG" id="pfh:PFHG_05259"/>
<reference evidence="1 2" key="1">
    <citation type="submission" date="2006-03" db="EMBL/GenBank/DDBJ databases">
        <title>Annotation of Plasmodium falciparum HB3.</title>
        <authorList>
            <consortium name="The Broad Institute Genome Sequencing Platform"/>
            <person name="Volkman S.K."/>
            <person name="Neafsey D.E."/>
            <person name="Dash A.P."/>
            <person name="Chitnis C.E."/>
            <person name="Hartl D.L."/>
            <person name="Young S.K."/>
            <person name="Zeng Q."/>
            <person name="Koehrsen M."/>
            <person name="Alvarado L."/>
            <person name="Berlin A."/>
            <person name="Borenstein D."/>
            <person name="Chapman S.B."/>
            <person name="Chen Z."/>
            <person name="Engels R."/>
            <person name="Freedman E."/>
            <person name="Gellesch M."/>
            <person name="Goldberg J."/>
            <person name="Griggs A."/>
            <person name="Gujja S."/>
            <person name="Heilman E.R."/>
            <person name="Heiman D.I."/>
            <person name="Howarth C."/>
            <person name="Jen D."/>
            <person name="Larson L."/>
            <person name="Mehta T."/>
            <person name="Neiman D."/>
            <person name="Park D."/>
            <person name="Pearson M."/>
            <person name="Roberts A."/>
            <person name="Saif S."/>
            <person name="Shea T."/>
            <person name="Shenoy N."/>
            <person name="Sisk P."/>
            <person name="Stolte C."/>
            <person name="Sykes S."/>
            <person name="Walk T."/>
            <person name="White J."/>
            <person name="Yandava C."/>
            <person name="Haas B."/>
            <person name="Henn M.R."/>
            <person name="Nusbaum C."/>
            <person name="Birren B."/>
        </authorList>
    </citation>
    <scope>NUCLEOTIDE SEQUENCE [LARGE SCALE GENOMIC DNA]</scope>
    <source>
        <strain evidence="1">HB3</strain>
    </source>
</reference>
<protein>
    <submittedName>
        <fullName evidence="1">Uncharacterized protein</fullName>
    </submittedName>
</protein>
<organism evidence="1 2">
    <name type="scientific">Plasmodium falciparum (isolate HB3)</name>
    <dbReference type="NCBI Taxonomy" id="137071"/>
    <lineage>
        <taxon>Eukaryota</taxon>
        <taxon>Sar</taxon>
        <taxon>Alveolata</taxon>
        <taxon>Apicomplexa</taxon>
        <taxon>Aconoidasida</taxon>
        <taxon>Haemosporida</taxon>
        <taxon>Plasmodiidae</taxon>
        <taxon>Plasmodium</taxon>
        <taxon>Plasmodium (Laverania)</taxon>
    </lineage>
</organism>
<evidence type="ECO:0000313" key="1">
    <source>
        <dbReference type="EMBL" id="KOB63492.1"/>
    </source>
</evidence>
<evidence type="ECO:0000313" key="2">
    <source>
        <dbReference type="Proteomes" id="UP000054289"/>
    </source>
</evidence>
<accession>A0A0L7KJI0</accession>
<reference evidence="2" key="2">
    <citation type="submission" date="2006-03" db="EMBL/GenBank/DDBJ databases">
        <title>The genome sequence of the Plasmodium falciparum HB3.</title>
        <authorList>
            <consortium name="The Broad Institute Genome Sequencing Platform"/>
            <person name="Birren B."/>
            <person name="Lander E."/>
            <person name="Galagan J."/>
            <person name="Nusbaum C."/>
            <person name="Devon K."/>
            <person name="Henn M."/>
            <person name="Jaffe D."/>
            <person name="Butler J."/>
            <person name="Alvarez P."/>
            <person name="Gnerre S."/>
            <person name="Grabherr M."/>
            <person name="Kleber M."/>
            <person name="Mauceli E."/>
            <person name="Brockman W."/>
            <person name="MacCallum I.A."/>
            <person name="Rounsley S."/>
            <person name="Young S."/>
            <person name="LaButti K."/>
            <person name="Pushparaj V."/>
            <person name="DeCaprio D."/>
            <person name="Crawford M."/>
            <person name="Koehrsen M."/>
            <person name="Engels R."/>
            <person name="Montgomery P."/>
            <person name="Pearson M."/>
            <person name="Howarth C."/>
            <person name="Larson L."/>
            <person name="Luoma S."/>
            <person name="White J."/>
            <person name="Kodira C."/>
            <person name="Zeng Q."/>
            <person name="Oleary S."/>
            <person name="Yandava C."/>
            <person name="Alvarado L."/>
            <person name="Wirth D."/>
            <person name="Volkman S."/>
            <person name="Hartl D."/>
        </authorList>
    </citation>
    <scope>NUCLEOTIDE SEQUENCE [LARGE SCALE GENOMIC DNA]</scope>
</reference>